<feature type="domain" description="Dihydroneopterin aldolase MtpD C-terminal" evidence="2">
    <location>
        <begin position="16"/>
        <end position="122"/>
    </location>
</feature>
<comment type="catalytic activity">
    <reaction evidence="1">
        <text>7,8-dihydroneopterin = 6-hydroxymethyl-7,8-dihydropterin + glycolaldehyde</text>
        <dbReference type="Rhea" id="RHEA:10540"/>
        <dbReference type="ChEBI" id="CHEBI:17001"/>
        <dbReference type="ChEBI" id="CHEBI:17071"/>
        <dbReference type="ChEBI" id="CHEBI:44841"/>
        <dbReference type="EC" id="4.1.2.25"/>
    </reaction>
</comment>
<accession>A0AAF0D120</accession>
<reference evidence="3" key="1">
    <citation type="journal article" date="2017" name="Nature">
        <title>Asgard archaea illuminate the origin of eukaryotic cellular complexity.</title>
        <authorList>
            <person name="Zaremba-Niedzwiedzka K."/>
            <person name="Caceres E.F."/>
            <person name="Saw J.H."/>
            <person name="Backstrom D."/>
            <person name="Juzokaite L."/>
            <person name="Vancaester E."/>
            <person name="Seitz K.W."/>
            <person name="Anantharaman K."/>
            <person name="Starnawski P."/>
            <person name="Kjeldsen K.U."/>
            <person name="Scott M.B."/>
            <person name="Nunoura T."/>
            <person name="Banfield J.F."/>
            <person name="Schramm A."/>
            <person name="Baker B.J."/>
            <person name="Spang A."/>
            <person name="Ettema T.J.G."/>
        </authorList>
    </citation>
    <scope>NUCLEOTIDE SEQUENCE</scope>
    <source>
        <strain evidence="3">LCB_4</strain>
    </source>
</reference>
<dbReference type="Pfam" id="PF04038">
    <property type="entry name" value="DHNA"/>
    <property type="match status" value="1"/>
</dbReference>
<dbReference type="Proteomes" id="UP000186851">
    <property type="component" value="Chromosome"/>
</dbReference>
<dbReference type="InterPro" id="IPR007181">
    <property type="entry name" value="MtpD_C"/>
</dbReference>
<keyword evidence="1" id="KW-0456">Lyase</keyword>
<dbReference type="Gene3D" id="3.30.1300.20">
    <property type="entry name" value="7,8-dihydroneopterin aldolase (MptD)"/>
    <property type="match status" value="1"/>
</dbReference>
<dbReference type="InterPro" id="IPR036839">
    <property type="entry name" value="MptD_sf"/>
</dbReference>
<feature type="binding site" evidence="1">
    <location>
        <position position="24"/>
    </location>
    <ligand>
        <name>substrate</name>
    </ligand>
</feature>
<dbReference type="EMBL" id="CP091871">
    <property type="protein sequence ID" value="WEU39692.1"/>
    <property type="molecule type" value="Genomic_DNA"/>
</dbReference>
<dbReference type="AlphaFoldDB" id="A0AAF0D120"/>
<dbReference type="GO" id="GO:0004150">
    <property type="term" value="F:dihydroneopterin aldolase activity"/>
    <property type="evidence" value="ECO:0007669"/>
    <property type="project" value="UniProtKB-UniRule"/>
</dbReference>
<dbReference type="InterPro" id="IPR027508">
    <property type="entry name" value="DHN_aldolase_MptD"/>
</dbReference>
<name>A0AAF0D120_ODILC</name>
<evidence type="ECO:0000259" key="2">
    <source>
        <dbReference type="Pfam" id="PF04038"/>
    </source>
</evidence>
<comment type="subunit">
    <text evidence="1">Homotetramer.</text>
</comment>
<evidence type="ECO:0000256" key="1">
    <source>
        <dbReference type="HAMAP-Rule" id="MF_02130"/>
    </source>
</evidence>
<dbReference type="HAMAP" id="MF_02130">
    <property type="entry name" value="DHNA_arch"/>
    <property type="match status" value="1"/>
</dbReference>
<organism evidence="3 4">
    <name type="scientific">Odinarchaeota yellowstonii (strain LCB_4)</name>
    <dbReference type="NCBI Taxonomy" id="1841599"/>
    <lineage>
        <taxon>Archaea</taxon>
        <taxon>Promethearchaeati</taxon>
        <taxon>Candidatus Odinarchaeota</taxon>
        <taxon>Candidatus Odinarchaeia</taxon>
        <taxon>Candidatus Odinarchaeales</taxon>
        <taxon>Candidatus Odinarchaeaceae</taxon>
        <taxon>Candidatus Odinarchaeum</taxon>
    </lineage>
</organism>
<proteinExistence type="inferred from homology"/>
<gene>
    <name evidence="1" type="primary">mptD</name>
    <name evidence="3" type="ORF">OdinLCB4_004190</name>
</gene>
<dbReference type="EC" id="4.1.2.25" evidence="1"/>
<reference evidence="3" key="2">
    <citation type="journal article" date="2022" name="Nat. Microbiol.">
        <title>A closed Candidatus Odinarchaeum chromosome exposes Asgard archaeal viruses.</title>
        <authorList>
            <person name="Tamarit D."/>
            <person name="Caceres E.F."/>
            <person name="Krupovic M."/>
            <person name="Nijland R."/>
            <person name="Eme L."/>
            <person name="Robinson N.P."/>
            <person name="Ettema T.J.G."/>
        </authorList>
    </citation>
    <scope>NUCLEOTIDE SEQUENCE</scope>
    <source>
        <strain evidence="3">LCB_4</strain>
    </source>
</reference>
<sequence length="127" mass="15021">MKIEDEAKKFFPSYVTDRDRALFEAGIKIGAIYHQFIGTPIPKERRNVRLLEEAIEESVKTQPWVKDVKIIIKPVEKNSRYGYDEISKFNFIVSLTIKYNNVEVEAGLQYNRELEYPLFYIKKIQTQ</sequence>
<comment type="caution">
    <text evidence="1">Lacks conserved residue(s) required for the propagation of feature annotation.</text>
</comment>
<dbReference type="SUPFAM" id="SSF143560">
    <property type="entry name" value="MK0786-like"/>
    <property type="match status" value="1"/>
</dbReference>
<comment type="similarity">
    <text evidence="1">Belongs to the archaeal dihydroneopterin aldolase family.</text>
</comment>
<comment type="function">
    <text evidence="1">Catalyzes the conversion of 7,8-dihydroneopterin (H2Neo) to 6-hydroxymethyl-7,8-dihydropterin (6-HMD).</text>
</comment>
<evidence type="ECO:0000313" key="4">
    <source>
        <dbReference type="Proteomes" id="UP000186851"/>
    </source>
</evidence>
<protein>
    <recommendedName>
        <fullName evidence="1">Dihydroneopterin aldolase</fullName>
        <shortName evidence="1">DHNA</shortName>
        <ecNumber evidence="1">4.1.2.25</ecNumber>
    </recommendedName>
    <alternativeName>
        <fullName evidence="1">7,8-dihydroneopterin aldolase</fullName>
    </alternativeName>
</protein>
<dbReference type="KEGG" id="oyw:OdinLCB4_004190"/>
<evidence type="ECO:0000313" key="3">
    <source>
        <dbReference type="EMBL" id="WEU39692.1"/>
    </source>
</evidence>